<protein>
    <recommendedName>
        <fullName evidence="4 15">6-phosphofructokinase</fullName>
        <ecNumber evidence="4 15">2.7.1.11</ecNumber>
    </recommendedName>
    <alternativeName>
        <fullName evidence="15">Phosphohexokinase</fullName>
    </alternativeName>
</protein>
<evidence type="ECO:0000313" key="17">
    <source>
        <dbReference type="EMBL" id="RKP03775.1"/>
    </source>
</evidence>
<proteinExistence type="inferred from homology"/>
<evidence type="ECO:0000256" key="6">
    <source>
        <dbReference type="ARBA" id="ARBA00022533"/>
    </source>
</evidence>
<dbReference type="InterPro" id="IPR009161">
    <property type="entry name" value="6-Pfructokinase_euk"/>
</dbReference>
<dbReference type="GO" id="GO:0030388">
    <property type="term" value="P:fructose 1,6-bisphosphate metabolic process"/>
    <property type="evidence" value="ECO:0007669"/>
    <property type="project" value="TreeGrafter"/>
</dbReference>
<dbReference type="GO" id="GO:0061621">
    <property type="term" value="P:canonical glycolysis"/>
    <property type="evidence" value="ECO:0007669"/>
    <property type="project" value="TreeGrafter"/>
</dbReference>
<dbReference type="GO" id="GO:0070095">
    <property type="term" value="F:fructose-6-phosphate binding"/>
    <property type="evidence" value="ECO:0007669"/>
    <property type="project" value="TreeGrafter"/>
</dbReference>
<keyword evidence="7 15" id="KW-0808">Transferase</keyword>
<evidence type="ECO:0000256" key="14">
    <source>
        <dbReference type="ARBA" id="ARBA00048070"/>
    </source>
</evidence>
<dbReference type="PROSITE" id="PS00433">
    <property type="entry name" value="PHOSPHOFRUCTOKINASE"/>
    <property type="match status" value="2"/>
</dbReference>
<evidence type="ECO:0000313" key="18">
    <source>
        <dbReference type="Proteomes" id="UP000274922"/>
    </source>
</evidence>
<comment type="cofactor">
    <cofactor evidence="1">
        <name>Mg(2+)</name>
        <dbReference type="ChEBI" id="CHEBI:18420"/>
    </cofactor>
</comment>
<dbReference type="GO" id="GO:0005524">
    <property type="term" value="F:ATP binding"/>
    <property type="evidence" value="ECO:0007669"/>
    <property type="project" value="UniProtKB-KW"/>
</dbReference>
<name>A0A4P9XE23_9FUNG</name>
<keyword evidence="13 15" id="KW-0324">Glycolysis</keyword>
<evidence type="ECO:0000256" key="12">
    <source>
        <dbReference type="ARBA" id="ARBA00022842"/>
    </source>
</evidence>
<comment type="pathway">
    <text evidence="3 15">Carbohydrate degradation; glycolysis; D-glyceraldehyde 3-phosphate and glycerone phosphate from D-glucose: step 3/4.</text>
</comment>
<evidence type="ECO:0000256" key="13">
    <source>
        <dbReference type="ARBA" id="ARBA00023152"/>
    </source>
</evidence>
<dbReference type="GO" id="GO:0016208">
    <property type="term" value="F:AMP binding"/>
    <property type="evidence" value="ECO:0007669"/>
    <property type="project" value="TreeGrafter"/>
</dbReference>
<dbReference type="PRINTS" id="PR00476">
    <property type="entry name" value="PHFRCTKINASE"/>
</dbReference>
<dbReference type="Pfam" id="PF00365">
    <property type="entry name" value="PFK"/>
    <property type="match status" value="2"/>
</dbReference>
<comment type="subcellular location">
    <subcellularLocation>
        <location evidence="2">Cytoplasm</location>
    </subcellularLocation>
</comment>
<keyword evidence="11 15" id="KW-0067">ATP-binding</keyword>
<dbReference type="GO" id="GO:0042802">
    <property type="term" value="F:identical protein binding"/>
    <property type="evidence" value="ECO:0007669"/>
    <property type="project" value="TreeGrafter"/>
</dbReference>
<dbReference type="GO" id="GO:0003872">
    <property type="term" value="F:6-phosphofructokinase activity"/>
    <property type="evidence" value="ECO:0007669"/>
    <property type="project" value="UniProtKB-EC"/>
</dbReference>
<evidence type="ECO:0000256" key="15">
    <source>
        <dbReference type="PIRNR" id="PIRNR000533"/>
    </source>
</evidence>
<dbReference type="NCBIfam" id="TIGR02478">
    <property type="entry name" value="6PF1K_euk"/>
    <property type="match status" value="1"/>
</dbReference>
<evidence type="ECO:0000256" key="1">
    <source>
        <dbReference type="ARBA" id="ARBA00001946"/>
    </source>
</evidence>
<sequence length="804" mass="87045">MNAAVRAVVRVALQRGCRPYIIHEGYEGLVQGGKLIQEARWQDVQGLLAVGGTVIGTARCKSFRERHGRLDAACNLVQRKMDALVVCGGDGSLTGADLLRSEWPSLLEELAAAGRIEPDAAVTHGHLSIVGMVGSIDNDMCSTDLTIGAATSLHRICECLDSLSSTAMSHQRAFVVEVMGRHCGWLGMMAAISTGADWVFLPECPPPLCAEKYGEDWQTEMCDRLSQQRSSGKRITIIIVCEGAIDTNLRPIRAEDIKTCLESRLQLDTRVTTLGHIQRGGTPCFADRYVATVQGVAAVDAVLRDTPDTPAPMIGMQQNEVISTPLMEAVRLTRQVADHINQRDFPKAMQLRDPGFARGFRQYMALTTEDEGHHMKPSADHGLVPLPIAAGAERVRIGIIHTGAPAGGMNAATRTAVRIALKRGYEPVGIHNGFSGLVRDEVRPLTWSQVEDWQTLGGSQLGTNRDHPRPFDTMDEVSPKGIDAYVDLGQIAYSFQKHRIGALLIMGGFEALTAELTLSKARRLFPAFRIPMILLPATVSNNVPGTDFSIGTDTALNVIVQSCDQIKTSANASRKRVFVVEVQGGNCGCLAVLGGLATGATAVYTPEQGINLRRLDTDVRHLRNKYADEDAKGLPNEGRIILRTENASKTYSTDLVAKILESEGRGQFDARTTILGHLQQGGVPSPLDRVRATSLAVECVAWLDNQLRHTRTASGAAARPYGPATAAPQPPERFSLGFTGADTSVIVGIRRAEISFMNIEEAMARADVRKRRPTDSWWAKLGDLIRTLAISQPGAPVPDIWASG</sequence>
<reference evidence="18" key="1">
    <citation type="journal article" date="2018" name="Nat. Microbiol.">
        <title>Leveraging single-cell genomics to expand the fungal tree of life.</title>
        <authorList>
            <person name="Ahrendt S.R."/>
            <person name="Quandt C.A."/>
            <person name="Ciobanu D."/>
            <person name="Clum A."/>
            <person name="Salamov A."/>
            <person name="Andreopoulos B."/>
            <person name="Cheng J.F."/>
            <person name="Woyke T."/>
            <person name="Pelin A."/>
            <person name="Henrissat B."/>
            <person name="Reynolds N.K."/>
            <person name="Benny G.L."/>
            <person name="Smith M.E."/>
            <person name="James T.Y."/>
            <person name="Grigoriev I.V."/>
        </authorList>
    </citation>
    <scope>NUCLEOTIDE SEQUENCE [LARGE SCALE GENOMIC DNA]</scope>
    <source>
        <strain evidence="18">ATCC 52028</strain>
    </source>
</reference>
<feature type="domain" description="Phosphofructokinase" evidence="16">
    <location>
        <begin position="396"/>
        <end position="703"/>
    </location>
</feature>
<organism evidence="17 18">
    <name type="scientific">Caulochytrium protostelioides</name>
    <dbReference type="NCBI Taxonomy" id="1555241"/>
    <lineage>
        <taxon>Eukaryota</taxon>
        <taxon>Fungi</taxon>
        <taxon>Fungi incertae sedis</taxon>
        <taxon>Chytridiomycota</taxon>
        <taxon>Chytridiomycota incertae sedis</taxon>
        <taxon>Chytridiomycetes</taxon>
        <taxon>Caulochytriales</taxon>
        <taxon>Caulochytriaceae</taxon>
        <taxon>Caulochytrium</taxon>
    </lineage>
</organism>
<dbReference type="GO" id="GO:0048029">
    <property type="term" value="F:monosaccharide binding"/>
    <property type="evidence" value="ECO:0007669"/>
    <property type="project" value="TreeGrafter"/>
</dbReference>
<dbReference type="GO" id="GO:0046872">
    <property type="term" value="F:metal ion binding"/>
    <property type="evidence" value="ECO:0007669"/>
    <property type="project" value="UniProtKB-KW"/>
</dbReference>
<keyword evidence="5" id="KW-0963">Cytoplasm</keyword>
<accession>A0A4P9XE23</accession>
<dbReference type="GO" id="GO:0005739">
    <property type="term" value="C:mitochondrion"/>
    <property type="evidence" value="ECO:0007669"/>
    <property type="project" value="TreeGrafter"/>
</dbReference>
<keyword evidence="9 15" id="KW-0547">Nucleotide-binding</keyword>
<gene>
    <name evidence="17" type="ORF">CXG81DRAFT_9067</name>
</gene>
<dbReference type="FunFam" id="3.40.50.460:FF:000008">
    <property type="entry name" value="ATP-dependent 6-phosphofructokinase"/>
    <property type="match status" value="1"/>
</dbReference>
<feature type="domain" description="Phosphofructokinase" evidence="16">
    <location>
        <begin position="1"/>
        <end position="302"/>
    </location>
</feature>
<evidence type="ECO:0000256" key="8">
    <source>
        <dbReference type="ARBA" id="ARBA00022723"/>
    </source>
</evidence>
<dbReference type="PANTHER" id="PTHR13697:SF4">
    <property type="entry name" value="ATP-DEPENDENT 6-PHOSPHOFRUCTOKINASE"/>
    <property type="match status" value="1"/>
</dbReference>
<dbReference type="InterPro" id="IPR015912">
    <property type="entry name" value="Phosphofructokinase_CS"/>
</dbReference>
<dbReference type="STRING" id="1555241.A0A4P9XE23"/>
<dbReference type="Proteomes" id="UP000274922">
    <property type="component" value="Unassembled WGS sequence"/>
</dbReference>
<evidence type="ECO:0000256" key="10">
    <source>
        <dbReference type="ARBA" id="ARBA00022777"/>
    </source>
</evidence>
<dbReference type="GO" id="GO:0006002">
    <property type="term" value="P:fructose 6-phosphate metabolic process"/>
    <property type="evidence" value="ECO:0007669"/>
    <property type="project" value="InterPro"/>
</dbReference>
<dbReference type="FunFam" id="3.40.50.460:FF:000007">
    <property type="entry name" value="ATP-dependent 6-phosphofructokinase"/>
    <property type="match status" value="1"/>
</dbReference>
<comment type="catalytic activity">
    <reaction evidence="14 15">
        <text>beta-D-fructose 6-phosphate + ATP = beta-D-fructose 1,6-bisphosphate + ADP + H(+)</text>
        <dbReference type="Rhea" id="RHEA:16109"/>
        <dbReference type="ChEBI" id="CHEBI:15378"/>
        <dbReference type="ChEBI" id="CHEBI:30616"/>
        <dbReference type="ChEBI" id="CHEBI:32966"/>
        <dbReference type="ChEBI" id="CHEBI:57634"/>
        <dbReference type="ChEBI" id="CHEBI:456216"/>
        <dbReference type="EC" id="2.7.1.11"/>
    </reaction>
</comment>
<dbReference type="PIRSF" id="PIRSF000533">
    <property type="entry name" value="ATP_PFK_euk"/>
    <property type="match status" value="1"/>
</dbReference>
<dbReference type="SUPFAM" id="SSF53784">
    <property type="entry name" value="Phosphofructokinase"/>
    <property type="match status" value="2"/>
</dbReference>
<dbReference type="EC" id="2.7.1.11" evidence="4 15"/>
<dbReference type="OrthoDB" id="537915at2759"/>
<dbReference type="GO" id="GO:0005945">
    <property type="term" value="C:6-phosphofructokinase complex"/>
    <property type="evidence" value="ECO:0007669"/>
    <property type="project" value="TreeGrafter"/>
</dbReference>
<comment type="similarity">
    <text evidence="15">Belongs to the phosphofructokinase type A (PFKA) family. ATP-dependent PFK group I subfamily. Eukaryotic two domain clade "E" sub-subfamily.</text>
</comment>
<evidence type="ECO:0000256" key="11">
    <source>
        <dbReference type="ARBA" id="ARBA00022840"/>
    </source>
</evidence>
<dbReference type="EMBL" id="ML014118">
    <property type="protein sequence ID" value="RKP03775.1"/>
    <property type="molecule type" value="Genomic_DNA"/>
</dbReference>
<evidence type="ECO:0000259" key="16">
    <source>
        <dbReference type="Pfam" id="PF00365"/>
    </source>
</evidence>
<evidence type="ECO:0000256" key="7">
    <source>
        <dbReference type="ARBA" id="ARBA00022679"/>
    </source>
</evidence>
<keyword evidence="18" id="KW-1185">Reference proteome</keyword>
<dbReference type="PANTHER" id="PTHR13697">
    <property type="entry name" value="PHOSPHOFRUCTOKINASE"/>
    <property type="match status" value="1"/>
</dbReference>
<keyword evidence="6" id="KW-0021">Allosteric enzyme</keyword>
<keyword evidence="12" id="KW-0460">Magnesium</keyword>
<dbReference type="InterPro" id="IPR000023">
    <property type="entry name" value="Phosphofructokinase_dom"/>
</dbReference>
<evidence type="ECO:0000256" key="3">
    <source>
        <dbReference type="ARBA" id="ARBA00004679"/>
    </source>
</evidence>
<dbReference type="Gene3D" id="3.40.50.460">
    <property type="entry name" value="Phosphofructokinase domain"/>
    <property type="match status" value="2"/>
</dbReference>
<keyword evidence="8" id="KW-0479">Metal-binding</keyword>
<dbReference type="Gene3D" id="3.40.50.450">
    <property type="match status" value="2"/>
</dbReference>
<evidence type="ECO:0000256" key="5">
    <source>
        <dbReference type="ARBA" id="ARBA00022490"/>
    </source>
</evidence>
<keyword evidence="10 15" id="KW-0418">Kinase</keyword>
<evidence type="ECO:0000256" key="4">
    <source>
        <dbReference type="ARBA" id="ARBA00012055"/>
    </source>
</evidence>
<dbReference type="InterPro" id="IPR035966">
    <property type="entry name" value="PKF_sf"/>
</dbReference>
<evidence type="ECO:0000256" key="9">
    <source>
        <dbReference type="ARBA" id="ARBA00022741"/>
    </source>
</evidence>
<dbReference type="InterPro" id="IPR022953">
    <property type="entry name" value="ATP_PFK"/>
</dbReference>
<evidence type="ECO:0000256" key="2">
    <source>
        <dbReference type="ARBA" id="ARBA00004496"/>
    </source>
</evidence>
<dbReference type="AlphaFoldDB" id="A0A4P9XE23"/>
<dbReference type="UniPathway" id="UPA00109">
    <property type="reaction ID" value="UER00182"/>
</dbReference>